<dbReference type="OrthoDB" id="99480at2"/>
<dbReference type="InterPro" id="IPR037066">
    <property type="entry name" value="Plug_dom_sf"/>
</dbReference>
<keyword evidence="3 8" id="KW-1134">Transmembrane beta strand</keyword>
<evidence type="ECO:0000256" key="2">
    <source>
        <dbReference type="ARBA" id="ARBA00022448"/>
    </source>
</evidence>
<dbReference type="PANTHER" id="PTHR30069:SF36">
    <property type="entry name" value="BLL6948 PROTEIN"/>
    <property type="match status" value="1"/>
</dbReference>
<reference evidence="12 13" key="1">
    <citation type="submission" date="2019-04" db="EMBL/GenBank/DDBJ databases">
        <title>Lacinutrix sp. nov., isolated from marine water.</title>
        <authorList>
            <person name="Kim W."/>
        </authorList>
    </citation>
    <scope>NUCLEOTIDE SEQUENCE [LARGE SCALE GENOMIC DNA]</scope>
    <source>
        <strain evidence="12 13">CAU 1491</strain>
    </source>
</reference>
<dbReference type="Proteomes" id="UP000307657">
    <property type="component" value="Unassembled WGS sequence"/>
</dbReference>
<evidence type="ECO:0000256" key="6">
    <source>
        <dbReference type="ARBA" id="ARBA00023136"/>
    </source>
</evidence>
<dbReference type="Pfam" id="PF07715">
    <property type="entry name" value="Plug"/>
    <property type="match status" value="1"/>
</dbReference>
<evidence type="ECO:0000259" key="11">
    <source>
        <dbReference type="Pfam" id="PF07715"/>
    </source>
</evidence>
<keyword evidence="4 8" id="KW-0812">Transmembrane</keyword>
<accession>A0A4U0EXS0</accession>
<evidence type="ECO:0000259" key="10">
    <source>
        <dbReference type="Pfam" id="PF00593"/>
    </source>
</evidence>
<feature type="domain" description="TonB-dependent receptor-like beta-barrel" evidence="10">
    <location>
        <begin position="298"/>
        <end position="703"/>
    </location>
</feature>
<dbReference type="PROSITE" id="PS52016">
    <property type="entry name" value="TONB_DEPENDENT_REC_3"/>
    <property type="match status" value="1"/>
</dbReference>
<dbReference type="Gene3D" id="2.40.170.20">
    <property type="entry name" value="TonB-dependent receptor, beta-barrel domain"/>
    <property type="match status" value="1"/>
</dbReference>
<dbReference type="SUPFAM" id="SSF49464">
    <property type="entry name" value="Carboxypeptidase regulatory domain-like"/>
    <property type="match status" value="1"/>
</dbReference>
<dbReference type="InterPro" id="IPR039426">
    <property type="entry name" value="TonB-dep_rcpt-like"/>
</dbReference>
<dbReference type="EMBL" id="SUPL01000003">
    <property type="protein sequence ID" value="TJY36194.1"/>
    <property type="molecule type" value="Genomic_DNA"/>
</dbReference>
<dbReference type="AlphaFoldDB" id="A0A4U0EXS0"/>
<dbReference type="InterPro" id="IPR012910">
    <property type="entry name" value="Plug_dom"/>
</dbReference>
<dbReference type="Gene3D" id="2.170.130.10">
    <property type="entry name" value="TonB-dependent receptor, plug domain"/>
    <property type="match status" value="1"/>
</dbReference>
<keyword evidence="6 8" id="KW-0472">Membrane</keyword>
<keyword evidence="2 8" id="KW-0813">Transport</keyword>
<feature type="domain" description="TonB-dependent receptor plug" evidence="11">
    <location>
        <begin position="115"/>
        <end position="222"/>
    </location>
</feature>
<dbReference type="InterPro" id="IPR000531">
    <property type="entry name" value="Beta-barrel_TonB"/>
</dbReference>
<evidence type="ECO:0000313" key="13">
    <source>
        <dbReference type="Proteomes" id="UP000307657"/>
    </source>
</evidence>
<comment type="subcellular location">
    <subcellularLocation>
        <location evidence="1 8">Cell outer membrane</location>
        <topology evidence="1 8">Multi-pass membrane protein</topology>
    </subcellularLocation>
</comment>
<comment type="similarity">
    <text evidence="8 9">Belongs to the TonB-dependent receptor family.</text>
</comment>
<dbReference type="PANTHER" id="PTHR30069">
    <property type="entry name" value="TONB-DEPENDENT OUTER MEMBRANE RECEPTOR"/>
    <property type="match status" value="1"/>
</dbReference>
<dbReference type="Pfam" id="PF00593">
    <property type="entry name" value="TonB_dep_Rec_b-barrel"/>
    <property type="match status" value="1"/>
</dbReference>
<evidence type="ECO:0000256" key="7">
    <source>
        <dbReference type="ARBA" id="ARBA00023237"/>
    </source>
</evidence>
<keyword evidence="13" id="KW-1185">Reference proteome</keyword>
<evidence type="ECO:0000256" key="9">
    <source>
        <dbReference type="RuleBase" id="RU003357"/>
    </source>
</evidence>
<dbReference type="InterPro" id="IPR036942">
    <property type="entry name" value="Beta-barrel_TonB_sf"/>
</dbReference>
<protein>
    <submittedName>
        <fullName evidence="12">TonB-dependent receptor</fullName>
    </submittedName>
</protein>
<evidence type="ECO:0000256" key="5">
    <source>
        <dbReference type="ARBA" id="ARBA00023077"/>
    </source>
</evidence>
<evidence type="ECO:0000256" key="3">
    <source>
        <dbReference type="ARBA" id="ARBA00022452"/>
    </source>
</evidence>
<keyword evidence="5 9" id="KW-0798">TonB box</keyword>
<keyword evidence="12" id="KW-0675">Receptor</keyword>
<dbReference type="GO" id="GO:0044718">
    <property type="term" value="P:siderophore transmembrane transport"/>
    <property type="evidence" value="ECO:0007669"/>
    <property type="project" value="TreeGrafter"/>
</dbReference>
<evidence type="ECO:0000256" key="1">
    <source>
        <dbReference type="ARBA" id="ARBA00004571"/>
    </source>
</evidence>
<evidence type="ECO:0000256" key="4">
    <source>
        <dbReference type="ARBA" id="ARBA00022692"/>
    </source>
</evidence>
<keyword evidence="7 8" id="KW-0998">Cell outer membrane</keyword>
<organism evidence="12 13">
    <name type="scientific">Pontimicrobium aquaticum</name>
    <dbReference type="NCBI Taxonomy" id="2565367"/>
    <lineage>
        <taxon>Bacteria</taxon>
        <taxon>Pseudomonadati</taxon>
        <taxon>Bacteroidota</taxon>
        <taxon>Flavobacteriia</taxon>
        <taxon>Flavobacteriales</taxon>
        <taxon>Flavobacteriaceae</taxon>
        <taxon>Pontimicrobium</taxon>
    </lineage>
</organism>
<dbReference type="GO" id="GO:0009279">
    <property type="term" value="C:cell outer membrane"/>
    <property type="evidence" value="ECO:0007669"/>
    <property type="project" value="UniProtKB-SubCell"/>
</dbReference>
<proteinExistence type="inferred from homology"/>
<dbReference type="InterPro" id="IPR008969">
    <property type="entry name" value="CarboxyPept-like_regulatory"/>
</dbReference>
<dbReference type="RefSeq" id="WP_136842039.1">
    <property type="nucleotide sequence ID" value="NZ_SUPL01000003.1"/>
</dbReference>
<dbReference type="SUPFAM" id="SSF56935">
    <property type="entry name" value="Porins"/>
    <property type="match status" value="1"/>
</dbReference>
<dbReference type="Pfam" id="PF13715">
    <property type="entry name" value="CarbopepD_reg_2"/>
    <property type="match status" value="1"/>
</dbReference>
<name>A0A4U0EXS0_9FLAO</name>
<evidence type="ECO:0000313" key="12">
    <source>
        <dbReference type="EMBL" id="TJY36194.1"/>
    </source>
</evidence>
<dbReference type="GO" id="GO:0015344">
    <property type="term" value="F:siderophore uptake transmembrane transporter activity"/>
    <property type="evidence" value="ECO:0007669"/>
    <property type="project" value="TreeGrafter"/>
</dbReference>
<gene>
    <name evidence="12" type="ORF">E5167_05875</name>
</gene>
<evidence type="ECO:0000256" key="8">
    <source>
        <dbReference type="PROSITE-ProRule" id="PRU01360"/>
    </source>
</evidence>
<comment type="caution">
    <text evidence="12">The sequence shown here is derived from an EMBL/GenBank/DDBJ whole genome shotgun (WGS) entry which is preliminary data.</text>
</comment>
<sequence length="747" mass="83681">MPPTYKFFKNFIILFFLSPILFAQNIKGVVSNQNGQPIEHVYVYNTNSSSHAHTLSNGTFILENNSIGDTLNIGLLGYEKAIVVVTDKHLKEELKVTLIAKSILLDELVITEQVNALNSVAKVDLETSPVNSSQEVLRKVPGLIIGQHAGGGKAEQIFLRGFDIDHGTDVSLVVDGMSVNMVSHAHGQGYSDLHFVIPETINNINFGKGPYYANKGDFNTAGYVDFNTKDHLKNSKVSFSLGQFNSMRTLGMFDLLNNSKNSNAYVALEHIQFDGPYDSPQNFNRLNIFGKYNTYLQGNDRLSLSVSHFTSRWDASGQIPQRAVDGGLISRFGAIDDTEGGTTSRSNVNLSYDAILKDDLQFKSNVFYTKYDFELYSNFTFFLDDSTNGDQIKQHESRSIFGLNTKFIKDTFVGDVETTLSSGFGLRHDVVNDVELSHTLNRNETLNYLALGNVNQTNMFGFLNADFELGKFVISPALRLDYFKFMYNDDLVTSYETQAETKTTLSPKLNVFFNQTKNLQWFLKSGIGFHSNDSRVVVQQNAKDILPKAYGSDFGLVWKPTPKMVVNSALWYLFLEQEFVYVGDAGIVEPSGKSERLGIDLGVRYQFTDWLYFDTDATYTHARSTEEPSGADYIPLAPDFTLTGGLAINDLNGFSAGLRYRYIDDRPANEDNSIVAEGYFVTDLNANFKLNNNVTLGLAIENLFDVEWNETQFATESRLQSEPNPVEEIHFTPGTPFFVKGSVIYKF</sequence>